<dbReference type="AlphaFoldDB" id="A0A426ZVK8"/>
<gene>
    <name evidence="2" type="ORF">B296_00005976</name>
</gene>
<evidence type="ECO:0000313" key="2">
    <source>
        <dbReference type="EMBL" id="RRT68003.1"/>
    </source>
</evidence>
<name>A0A426ZVK8_ENSVE</name>
<accession>A0A426ZVK8</accession>
<organism evidence="2 3">
    <name type="scientific">Ensete ventricosum</name>
    <name type="common">Abyssinian banana</name>
    <name type="synonym">Musa ensete</name>
    <dbReference type="NCBI Taxonomy" id="4639"/>
    <lineage>
        <taxon>Eukaryota</taxon>
        <taxon>Viridiplantae</taxon>
        <taxon>Streptophyta</taxon>
        <taxon>Embryophyta</taxon>
        <taxon>Tracheophyta</taxon>
        <taxon>Spermatophyta</taxon>
        <taxon>Magnoliopsida</taxon>
        <taxon>Liliopsida</taxon>
        <taxon>Zingiberales</taxon>
        <taxon>Musaceae</taxon>
        <taxon>Ensete</taxon>
    </lineage>
</organism>
<dbReference type="Proteomes" id="UP000287651">
    <property type="component" value="Unassembled WGS sequence"/>
</dbReference>
<protein>
    <submittedName>
        <fullName evidence="2">Uncharacterized protein</fullName>
    </submittedName>
</protein>
<evidence type="ECO:0000313" key="3">
    <source>
        <dbReference type="Proteomes" id="UP000287651"/>
    </source>
</evidence>
<feature type="compositionally biased region" description="Low complexity" evidence="1">
    <location>
        <begin position="80"/>
        <end position="92"/>
    </location>
</feature>
<feature type="region of interest" description="Disordered" evidence="1">
    <location>
        <begin position="63"/>
        <end position="94"/>
    </location>
</feature>
<proteinExistence type="predicted"/>
<evidence type="ECO:0000256" key="1">
    <source>
        <dbReference type="SAM" id="MobiDB-lite"/>
    </source>
</evidence>
<dbReference type="EMBL" id="AMZH03004844">
    <property type="protein sequence ID" value="RRT68003.1"/>
    <property type="molecule type" value="Genomic_DNA"/>
</dbReference>
<reference evidence="2 3" key="1">
    <citation type="journal article" date="2014" name="Agronomy (Basel)">
        <title>A Draft Genome Sequence for Ensete ventricosum, the Drought-Tolerant Tree Against Hunger.</title>
        <authorList>
            <person name="Harrison J."/>
            <person name="Moore K.A."/>
            <person name="Paszkiewicz K."/>
            <person name="Jones T."/>
            <person name="Grant M."/>
            <person name="Ambacheew D."/>
            <person name="Muzemil S."/>
            <person name="Studholme D.J."/>
        </authorList>
    </citation>
    <scope>NUCLEOTIDE SEQUENCE [LARGE SCALE GENOMIC DNA]</scope>
</reference>
<comment type="caution">
    <text evidence="2">The sequence shown here is derived from an EMBL/GenBank/DDBJ whole genome shotgun (WGS) entry which is preliminary data.</text>
</comment>
<sequence length="159" mass="17080">MADCIPCAIHVPQNLSCCWIPTEDTHFSVSYTHRFQLSHTTHVNSDLLKPSVKSQCGRRFGIQERSEAGGPRGGVKDVMASAPPSAACRPSGSAGGPMSYEGAAAFKNLEELRSPEKGVWRVRVAISSELLAEILSEQANTEAMIKRMRTYAASTAGAT</sequence>